<evidence type="ECO:0000313" key="4">
    <source>
        <dbReference type="Proteomes" id="UP000176005"/>
    </source>
</evidence>
<accession>A0A1E7L8U0</accession>
<dbReference type="SUPFAM" id="SSF56317">
    <property type="entry name" value="Carbon-nitrogen hydrolase"/>
    <property type="match status" value="1"/>
</dbReference>
<dbReference type="PANTHER" id="PTHR43674:SF2">
    <property type="entry name" value="BETA-UREIDOPROPIONASE"/>
    <property type="match status" value="1"/>
</dbReference>
<comment type="caution">
    <text evidence="3">The sequence shown here is derived from an EMBL/GenBank/DDBJ whole genome shotgun (WGS) entry which is preliminary data.</text>
</comment>
<dbReference type="InterPro" id="IPR036526">
    <property type="entry name" value="C-N_Hydrolase_sf"/>
</dbReference>
<protein>
    <submittedName>
        <fullName evidence="3">Amidohydrolase</fullName>
    </submittedName>
</protein>
<keyword evidence="4" id="KW-1185">Reference proteome</keyword>
<dbReference type="GO" id="GO:0050126">
    <property type="term" value="F:N-carbamoylputrescine amidase activity"/>
    <property type="evidence" value="ECO:0007669"/>
    <property type="project" value="TreeGrafter"/>
</dbReference>
<dbReference type="EMBL" id="LJGW01000130">
    <property type="protein sequence ID" value="OEV12584.1"/>
    <property type="molecule type" value="Genomic_DNA"/>
</dbReference>
<keyword evidence="1 3" id="KW-0378">Hydrolase</keyword>
<evidence type="ECO:0000256" key="1">
    <source>
        <dbReference type="ARBA" id="ARBA00022801"/>
    </source>
</evidence>
<dbReference type="PROSITE" id="PS50263">
    <property type="entry name" value="CN_HYDROLASE"/>
    <property type="match status" value="1"/>
</dbReference>
<organism evidence="3 4">
    <name type="scientific">Streptomyces nanshensis</name>
    <dbReference type="NCBI Taxonomy" id="518642"/>
    <lineage>
        <taxon>Bacteria</taxon>
        <taxon>Bacillati</taxon>
        <taxon>Actinomycetota</taxon>
        <taxon>Actinomycetes</taxon>
        <taxon>Kitasatosporales</taxon>
        <taxon>Streptomycetaceae</taxon>
        <taxon>Streptomyces</taxon>
    </lineage>
</organism>
<feature type="domain" description="CN hydrolase" evidence="2">
    <location>
        <begin position="2"/>
        <end position="243"/>
    </location>
</feature>
<dbReference type="RefSeq" id="WP_070015998.1">
    <property type="nucleotide sequence ID" value="NZ_LJGW01000130.1"/>
</dbReference>
<dbReference type="AlphaFoldDB" id="A0A1E7L8U0"/>
<reference evidence="3 4" key="1">
    <citation type="journal article" date="2016" name="Front. Microbiol.">
        <title>Comparative Genomics Analysis of Streptomyces Species Reveals Their Adaptation to the Marine Environment and Their Diversity at the Genomic Level.</title>
        <authorList>
            <person name="Tian X."/>
            <person name="Zhang Z."/>
            <person name="Yang T."/>
            <person name="Chen M."/>
            <person name="Li J."/>
            <person name="Chen F."/>
            <person name="Yang J."/>
            <person name="Li W."/>
            <person name="Zhang B."/>
            <person name="Zhang Z."/>
            <person name="Wu J."/>
            <person name="Zhang C."/>
            <person name="Long L."/>
            <person name="Xiao J."/>
        </authorList>
    </citation>
    <scope>NUCLEOTIDE SEQUENCE [LARGE SCALE GENOMIC DNA]</scope>
    <source>
        <strain evidence="3 4">SCSIO 10429</strain>
    </source>
</reference>
<dbReference type="Gene3D" id="3.60.110.10">
    <property type="entry name" value="Carbon-nitrogen hydrolase"/>
    <property type="match status" value="1"/>
</dbReference>
<dbReference type="Proteomes" id="UP000176005">
    <property type="component" value="Unassembled WGS sequence"/>
</dbReference>
<evidence type="ECO:0000259" key="2">
    <source>
        <dbReference type="PROSITE" id="PS50263"/>
    </source>
</evidence>
<dbReference type="InterPro" id="IPR050345">
    <property type="entry name" value="Aliph_Amidase/BUP"/>
</dbReference>
<dbReference type="GO" id="GO:0033388">
    <property type="term" value="P:putrescine biosynthetic process from arginine"/>
    <property type="evidence" value="ECO:0007669"/>
    <property type="project" value="TreeGrafter"/>
</dbReference>
<name>A0A1E7L8U0_9ACTN</name>
<proteinExistence type="predicted"/>
<gene>
    <name evidence="3" type="ORF">AN218_07625</name>
</gene>
<evidence type="ECO:0000313" key="3">
    <source>
        <dbReference type="EMBL" id="OEV12584.1"/>
    </source>
</evidence>
<dbReference type="PANTHER" id="PTHR43674">
    <property type="entry name" value="NITRILASE C965.09-RELATED"/>
    <property type="match status" value="1"/>
</dbReference>
<dbReference type="Pfam" id="PF00795">
    <property type="entry name" value="CN_hydrolase"/>
    <property type="match status" value="1"/>
</dbReference>
<sequence>MARIAVAQVDCTLGEVEANVKAALEQIRAAAAAGADVVAFPELALHGYALGRIEDSDPLRADAPQLTQLAGLGPDVLMGFHEDGGIRRFNSAAYLTPNGPLHVHRKLSLPTYLAWEELKHASPGDSLRAVDTRIGRIATLICNDAWQPALPWLAAQDGAEVLLVPANSAQGMGPDALDLITIWRDLLRFIACMQQCWVIFCNRVGTEAGARFWGGSCVLAPGGELVAEASLWEPGLIVADIEVSAARRSRFQVPLLADARLELIEREVARLIRERAGA</sequence>
<dbReference type="InterPro" id="IPR003010">
    <property type="entry name" value="C-N_Hydrolase"/>
</dbReference>